<organism evidence="7 8">
    <name type="scientific">Neocallimastix californiae</name>
    <dbReference type="NCBI Taxonomy" id="1754190"/>
    <lineage>
        <taxon>Eukaryota</taxon>
        <taxon>Fungi</taxon>
        <taxon>Fungi incertae sedis</taxon>
        <taxon>Chytridiomycota</taxon>
        <taxon>Chytridiomycota incertae sedis</taxon>
        <taxon>Neocallimastigomycetes</taxon>
        <taxon>Neocallimastigales</taxon>
        <taxon>Neocallimastigaceae</taxon>
        <taxon>Neocallimastix</taxon>
    </lineage>
</organism>
<dbReference type="EMBL" id="MCOG01000066">
    <property type="protein sequence ID" value="ORY58621.1"/>
    <property type="molecule type" value="Genomic_DNA"/>
</dbReference>
<dbReference type="SUPFAM" id="SSF54277">
    <property type="entry name" value="CAD &amp; PB1 domains"/>
    <property type="match status" value="1"/>
</dbReference>
<dbReference type="SMART" id="SM00116">
    <property type="entry name" value="CBS"/>
    <property type="match status" value="4"/>
</dbReference>
<feature type="region of interest" description="Disordered" evidence="4">
    <location>
        <begin position="543"/>
        <end position="568"/>
    </location>
</feature>
<dbReference type="Gene3D" id="3.10.20.90">
    <property type="entry name" value="Phosphatidylinositol 3-kinase Catalytic Subunit, Chain A, domain 1"/>
    <property type="match status" value="1"/>
</dbReference>
<evidence type="ECO:0000259" key="5">
    <source>
        <dbReference type="PROSITE" id="PS51371"/>
    </source>
</evidence>
<feature type="region of interest" description="Disordered" evidence="4">
    <location>
        <begin position="1238"/>
        <end position="1264"/>
    </location>
</feature>
<feature type="region of interest" description="Disordered" evidence="4">
    <location>
        <begin position="1085"/>
        <end position="1104"/>
    </location>
</feature>
<dbReference type="InterPro" id="IPR046342">
    <property type="entry name" value="CBS_dom_sf"/>
</dbReference>
<dbReference type="InterPro" id="IPR053793">
    <property type="entry name" value="PB1-like"/>
</dbReference>
<feature type="compositionally biased region" description="Polar residues" evidence="4">
    <location>
        <begin position="1085"/>
        <end position="1097"/>
    </location>
</feature>
<dbReference type="PANTHER" id="PTHR43080">
    <property type="entry name" value="CBS DOMAIN-CONTAINING PROTEIN CBSX3, MITOCHONDRIAL"/>
    <property type="match status" value="1"/>
</dbReference>
<evidence type="ECO:0008006" key="9">
    <source>
        <dbReference type="Google" id="ProtNLM"/>
    </source>
</evidence>
<gene>
    <name evidence="7" type="ORF">LY90DRAFT_668988</name>
</gene>
<keyword evidence="8" id="KW-1185">Reference proteome</keyword>
<dbReference type="InterPro" id="IPR051257">
    <property type="entry name" value="Diverse_CBS-Domain"/>
</dbReference>
<feature type="compositionally biased region" description="Basic and acidic residues" evidence="4">
    <location>
        <begin position="1255"/>
        <end position="1264"/>
    </location>
</feature>
<accession>A0A1Y2DH88</accession>
<feature type="domain" description="CBS" evidence="5">
    <location>
        <begin position="61"/>
        <end position="119"/>
    </location>
</feature>
<feature type="domain" description="PB1" evidence="6">
    <location>
        <begin position="1415"/>
        <end position="1500"/>
    </location>
</feature>
<feature type="domain" description="CBS" evidence="5">
    <location>
        <begin position="303"/>
        <end position="361"/>
    </location>
</feature>
<dbReference type="InterPro" id="IPR000644">
    <property type="entry name" value="CBS_dom"/>
</dbReference>
<proteinExistence type="predicted"/>
<dbReference type="PANTHER" id="PTHR43080:SF2">
    <property type="entry name" value="CBS DOMAIN-CONTAINING PROTEIN"/>
    <property type="match status" value="1"/>
</dbReference>
<evidence type="ECO:0000256" key="2">
    <source>
        <dbReference type="PROSITE-ProRule" id="PRU00703"/>
    </source>
</evidence>
<evidence type="ECO:0000256" key="4">
    <source>
        <dbReference type="SAM" id="MobiDB-lite"/>
    </source>
</evidence>
<keyword evidence="1 2" id="KW-0129">CBS domain</keyword>
<keyword evidence="3" id="KW-0175">Coiled coil</keyword>
<name>A0A1Y2DH88_9FUNG</name>
<evidence type="ECO:0000259" key="6">
    <source>
        <dbReference type="PROSITE" id="PS51745"/>
    </source>
</evidence>
<feature type="coiled-coil region" evidence="3">
    <location>
        <begin position="677"/>
        <end position="718"/>
    </location>
</feature>
<evidence type="ECO:0000256" key="1">
    <source>
        <dbReference type="ARBA" id="ARBA00023122"/>
    </source>
</evidence>
<dbReference type="SUPFAM" id="SSF54631">
    <property type="entry name" value="CBS-domain pair"/>
    <property type="match status" value="2"/>
</dbReference>
<dbReference type="STRING" id="1754190.A0A1Y2DH88"/>
<dbReference type="PROSITE" id="PS51371">
    <property type="entry name" value="CBS"/>
    <property type="match status" value="2"/>
</dbReference>
<protein>
    <recommendedName>
        <fullName evidence="9">CBS-domain-containing protein</fullName>
    </recommendedName>
</protein>
<dbReference type="Proteomes" id="UP000193920">
    <property type="component" value="Unassembled WGS sequence"/>
</dbReference>
<evidence type="ECO:0000256" key="3">
    <source>
        <dbReference type="SAM" id="Coils"/>
    </source>
</evidence>
<feature type="compositionally biased region" description="Polar residues" evidence="4">
    <location>
        <begin position="548"/>
        <end position="557"/>
    </location>
</feature>
<dbReference type="PROSITE" id="PS51745">
    <property type="entry name" value="PB1"/>
    <property type="match status" value="1"/>
</dbReference>
<dbReference type="Gene3D" id="3.10.580.10">
    <property type="entry name" value="CBS-domain"/>
    <property type="match status" value="2"/>
</dbReference>
<evidence type="ECO:0000313" key="7">
    <source>
        <dbReference type="EMBL" id="ORY58621.1"/>
    </source>
</evidence>
<comment type="caution">
    <text evidence="7">The sequence shown here is derived from an EMBL/GenBank/DDBJ whole genome shotgun (WGS) entry which is preliminary data.</text>
</comment>
<dbReference type="OrthoDB" id="418595at2759"/>
<reference evidence="7 8" key="1">
    <citation type="submission" date="2016-08" db="EMBL/GenBank/DDBJ databases">
        <title>A Parts List for Fungal Cellulosomes Revealed by Comparative Genomics.</title>
        <authorList>
            <consortium name="DOE Joint Genome Institute"/>
            <person name="Haitjema C.H."/>
            <person name="Gilmore S.P."/>
            <person name="Henske J.K."/>
            <person name="Solomon K.V."/>
            <person name="De Groot R."/>
            <person name="Kuo A."/>
            <person name="Mondo S.J."/>
            <person name="Salamov A.A."/>
            <person name="Labutti K."/>
            <person name="Zhao Z."/>
            <person name="Chiniquy J."/>
            <person name="Barry K."/>
            <person name="Brewer H.M."/>
            <person name="Purvine S.O."/>
            <person name="Wright A.T."/>
            <person name="Boxma B."/>
            <person name="Van Alen T."/>
            <person name="Hackstein J.H."/>
            <person name="Baker S.E."/>
            <person name="Grigoriev I.V."/>
            <person name="O'Malley M.A."/>
        </authorList>
    </citation>
    <scope>NUCLEOTIDE SEQUENCE [LARGE SCALE GENOMIC DNA]</scope>
    <source>
        <strain evidence="7 8">G1</strain>
    </source>
</reference>
<evidence type="ECO:0000313" key="8">
    <source>
        <dbReference type="Proteomes" id="UP000193920"/>
    </source>
</evidence>
<dbReference type="Pfam" id="PF00571">
    <property type="entry name" value="CBS"/>
    <property type="match status" value="2"/>
</dbReference>
<sequence>MKLKDITNVFGSKKNDQLRIRSKKDKSLKRKLTSSMSKKLTRMSGIICDPAKTIGLETELKLSPAITVHYTSKIIDVAKVMSVKDNTTCVLVIDDRGQLCGILTDKDIVFRVLATGMDPKRTAVHTVMTSNPVTATLDTAKKVAMEAIYTGAFWHIPIISDNDSSTVVKTNVIGMINLNELFGRDIIEKLQQTPSFMEFSSIPSTSDNSFAYSDIDMISRYEEIRQQRLTVVLDQHEESPPEIDGKMNVSIASNIMKIYKKGAVIVCDTDSRSLLGILTTQDLILRVVAAGRYPTATSVKSVMTPNPPVVNPNKQVSKTLQYMLDNNYKYIVIGADLKITGIVDILEVTRAALQQLQDCDEIEEDAKSRRSFSEDGSFYESSKLLHRSSKSTLQSFEDSDKQKNVPHIKIDLIKDKILDGLDDNDNEDESDEIRPVFLPRDVSLINNNIITETIPELDEDRKSETYENKNENILSDLNNSVEILSRDLIIDHDDSNSHEPIIESLDSKTSDSYAYSTSNSNSTPIINLPIIKIKLEPDMDKKMKNSKAELSQSNEENQNIKKSDESIEPNGMESKISEIILQNKIKSDINENIEQKNIEASINENNMINEVEANTSKDNGNMESNVKESDENIETIELNEVENNEKIEFNEIEKVETVKLNENENNNDEIIKIIEQNELINDNIDNERDEVKLINENIENEKDEIIEHNELINENINNEKDVNIEQNELIKENINNEKDVNIEQNELIKENIDNEVTKEIKIDKKIDVEKIEPKELLEKENDIYHMVEINNNGEKMNEDIKNSESEEVETNFNVNSNDDNSNNSNKTIEQSILPEIVISNEYDNQYSSDIVNPINTEYINNIPKQLEMIEASVNNYHDQISKATTQSYNKNQNTPNEIATIDAVLAVEVNDEGIQNFDSNRTFKEIDNILVSNNNNNNNDINFEDLQDSNDYYNEINANNNILKDLELEVSEEAKRLVNNIIESNIVPEINEVINETKNDNIIGARNDNVTEDESDNGIKIDNDNIIDTEYHNVIEAENDNATEAGNNNITEDEVYNELNIDNDVNNNNLEVIKEELKNNINNEQIFNDRSSNQNENNDGDEEHSLEFSEINIQYVDNNNNNECTEKLSNDTNVNKTNNIYDLSSIMPPSPPMPIENFNYQDRSIPQLSLNQALEKNEVFNINNQNNNYSSTINESNSSINDQDGFITSTSNNEIASVHSNEILYRKRDFNPTIVEENEEDLSSTLQPSQEHEDDSNTKNQDDTKNAIMETIALDSESNIVLDNNQEEPILEKGKLIEFDKTEEQKNNDPPKSVLEYIRQIVTPNVISHIFRYSIDKSQLDDAITLNNNGDNSTTMLVKRVVGGRDYYEEKERKYNEREDSSSTVLYPTQYLNTSQKRVSLSRLAASHSIIKEEDLLLKCFDQETEQVYRINYNNDTKYEEVIETILKKSEIDDRDNLLFGYLDEDRDFIKIESEEDFQQGIWLARKLLWGRLLIVIKHKNTSYIKSILPWGNRSTASNANNDQGSWLSNAMLIGVGIAATLAVKKISS</sequence>